<gene>
    <name evidence="3" type="ORF">CTM74_02500</name>
</gene>
<evidence type="ECO:0000256" key="1">
    <source>
        <dbReference type="PROSITE-ProRule" id="PRU00339"/>
    </source>
</evidence>
<dbReference type="Proteomes" id="UP000228552">
    <property type="component" value="Chromosome"/>
</dbReference>
<dbReference type="PANTHER" id="PTHR12558:SF13">
    <property type="entry name" value="CELL DIVISION CYCLE PROTEIN 27 HOMOLOG"/>
    <property type="match status" value="1"/>
</dbReference>
<evidence type="ECO:0000313" key="3">
    <source>
        <dbReference type="EMBL" id="ATV60809.1"/>
    </source>
</evidence>
<dbReference type="EMBL" id="CP024700">
    <property type="protein sequence ID" value="ATV60809.1"/>
    <property type="molecule type" value="Genomic_DNA"/>
</dbReference>
<feature type="repeat" description="TPR" evidence="1">
    <location>
        <begin position="423"/>
        <end position="456"/>
    </location>
</feature>
<name>A0AAD0AJW6_9FUSO</name>
<evidence type="ECO:0000313" key="4">
    <source>
        <dbReference type="Proteomes" id="UP000228552"/>
    </source>
</evidence>
<dbReference type="AlphaFoldDB" id="A0AAD0AJW6"/>
<accession>A0AAD0AJW6</accession>
<dbReference type="SUPFAM" id="SSF48452">
    <property type="entry name" value="TPR-like"/>
    <property type="match status" value="4"/>
</dbReference>
<dbReference type="PANTHER" id="PTHR12558">
    <property type="entry name" value="CELL DIVISION CYCLE 16,23,27"/>
    <property type="match status" value="1"/>
</dbReference>
<feature type="repeat" description="TPR" evidence="1">
    <location>
        <begin position="69"/>
        <end position="102"/>
    </location>
</feature>
<dbReference type="Gene3D" id="1.25.40.10">
    <property type="entry name" value="Tetratricopeptide repeat domain"/>
    <property type="match status" value="6"/>
</dbReference>
<dbReference type="Pfam" id="PF13432">
    <property type="entry name" value="TPR_16"/>
    <property type="match status" value="1"/>
</dbReference>
<dbReference type="GO" id="GO:0016740">
    <property type="term" value="F:transferase activity"/>
    <property type="evidence" value="ECO:0007669"/>
    <property type="project" value="UniProtKB-KW"/>
</dbReference>
<dbReference type="SMART" id="SM00028">
    <property type="entry name" value="TPR"/>
    <property type="match status" value="17"/>
</dbReference>
<reference evidence="3 4" key="1">
    <citation type="submission" date="2017-11" db="EMBL/GenBank/DDBJ databases">
        <title>Genome sequencing of Fusobacterium periodonticum KCOM 1263.</title>
        <authorList>
            <person name="Kook J.-K."/>
            <person name="Park S.-N."/>
            <person name="Lim Y.K."/>
        </authorList>
    </citation>
    <scope>NUCLEOTIDE SEQUENCE [LARGE SCALE GENOMIC DNA]</scope>
    <source>
        <strain evidence="3 4">KCOM 1263</strain>
    </source>
</reference>
<dbReference type="InterPro" id="IPR019734">
    <property type="entry name" value="TPR_rpt"/>
</dbReference>
<feature type="coiled-coil region" evidence="2">
    <location>
        <begin position="34"/>
        <end position="61"/>
    </location>
</feature>
<dbReference type="Pfam" id="PF13176">
    <property type="entry name" value="TPR_7"/>
    <property type="match status" value="1"/>
</dbReference>
<dbReference type="Pfam" id="PF13181">
    <property type="entry name" value="TPR_8"/>
    <property type="match status" value="2"/>
</dbReference>
<evidence type="ECO:0000256" key="2">
    <source>
        <dbReference type="SAM" id="Coils"/>
    </source>
</evidence>
<protein>
    <submittedName>
        <fullName evidence="3">GlcNAc transferase</fullName>
    </submittedName>
</protein>
<feature type="repeat" description="TPR" evidence="1">
    <location>
        <begin position="283"/>
        <end position="316"/>
    </location>
</feature>
<keyword evidence="3" id="KW-0808">Transferase</keyword>
<feature type="repeat" description="TPR" evidence="1">
    <location>
        <begin position="530"/>
        <end position="563"/>
    </location>
</feature>
<feature type="repeat" description="TPR" evidence="1">
    <location>
        <begin position="674"/>
        <end position="707"/>
    </location>
</feature>
<keyword evidence="1" id="KW-0802">TPR repeat</keyword>
<proteinExistence type="predicted"/>
<keyword evidence="2" id="KW-0175">Coiled coil</keyword>
<sequence length="801" mass="94392">MKETLLEEIERLHDLEKYQEIIDLIEALPAERLNTELIGKLASAYNNIENYEKALEILKTIEFEEGNSFQWNRRAGYSYFFLEDFVNAEKCFLKAYKLDPNDEDTYYFLIGIYTSLSRIEDENSNSEKAIEYALEAKKYAFNEETELRTNSFLAWMYDRHMEYTKAEEIIRNILGRNKDDAWACAELGYCLAGQERYEEALEYFFMAEKLDKKEIWIYKKMVTCYKHLNKKEEALKYCFKVLELDAEDRDILTDLAWLYDTTARYEEGLKYLERLEKLGQDDAWTNTEFGYCLSKLGRYEEAIERLNRALEADDDEDKDVAFIYARLGWCKRKLNMYEEAIEDFNQAKKWGGNLAIINTEIGHCYKAKDEHKNALKFYLEAEKFDKKDFNIMSEIAWHYGALEEPEKAINYIKKAMRLGRNDVWINVQYGSCLADLEKYEEAIEKFEYALSLDEETEETELEFVYGQLGWCNRHLGNFEKALEYFMLSKEKGRNDVWINFEMALCYENLEEYEKALECALIAYELDKDAVHVLSELGVIYSCMEKYEDALPFLLRAEELDRDDEWINTEIGINLGRSGKIDEALERLKKSLTMVGEDDIDRRIMINSEIAWFYGKLEEVEPEEVLKYLNVARALGRDDEWIHSEMGYQLGYNPETRKEALEHFERAMELGRDDAWIFEVTGTVLLNFDRYEEALDYFRKAYAKDEDGWYLYSMGECLRKLGRYEEAIEVLLESRQISIDEDDVVDGEDLELAHSYLGIGDKDNAQKYLNSARASLIEQGTLNDEIKEEIEKIEKGILSLDN</sequence>
<dbReference type="PROSITE" id="PS50005">
    <property type="entry name" value="TPR"/>
    <property type="match status" value="5"/>
</dbReference>
<dbReference type="RefSeq" id="WP_099986560.1">
    <property type="nucleotide sequence ID" value="NZ_CP024700.1"/>
</dbReference>
<keyword evidence="4" id="KW-1185">Reference proteome</keyword>
<organism evidence="3 4">
    <name type="scientific">Fusobacterium pseudoperiodonticum</name>
    <dbReference type="NCBI Taxonomy" id="2663009"/>
    <lineage>
        <taxon>Bacteria</taxon>
        <taxon>Fusobacteriati</taxon>
        <taxon>Fusobacteriota</taxon>
        <taxon>Fusobacteriia</taxon>
        <taxon>Fusobacteriales</taxon>
        <taxon>Fusobacteriaceae</taxon>
        <taxon>Fusobacterium</taxon>
    </lineage>
</organism>
<dbReference type="InterPro" id="IPR011990">
    <property type="entry name" value="TPR-like_helical_dom_sf"/>
</dbReference>
<dbReference type="Pfam" id="PF13424">
    <property type="entry name" value="TPR_12"/>
    <property type="match status" value="2"/>
</dbReference>